<protein>
    <recommendedName>
        <fullName evidence="8">Man1/Src1-like C-terminal domain-containing protein</fullName>
    </recommendedName>
</protein>
<keyword evidence="10" id="KW-1185">Reference proteome</keyword>
<keyword evidence="3 7" id="KW-1133">Transmembrane helix</keyword>
<evidence type="ECO:0000256" key="4">
    <source>
        <dbReference type="ARBA" id="ARBA00023136"/>
    </source>
</evidence>
<proteinExistence type="predicted"/>
<dbReference type="InterPro" id="IPR018996">
    <property type="entry name" value="Man1/Src1-like_C"/>
</dbReference>
<name>S2JHP2_MUCC1</name>
<dbReference type="EMBL" id="KE123935">
    <property type="protein sequence ID" value="EPB89389.1"/>
    <property type="molecule type" value="Genomic_DNA"/>
</dbReference>
<dbReference type="GO" id="GO:0031965">
    <property type="term" value="C:nuclear membrane"/>
    <property type="evidence" value="ECO:0007669"/>
    <property type="project" value="UniProtKB-SubCell"/>
</dbReference>
<evidence type="ECO:0000256" key="1">
    <source>
        <dbReference type="ARBA" id="ARBA00004126"/>
    </source>
</evidence>
<dbReference type="OMA" id="DFIEYWE"/>
<sequence length="260" mass="29321">MSSEQALYVDNDDVDYQPELADDSDDSSVDTMSNDELINLYKDQSINVHELLGSSDDDTDEDEKEGKIDDKELVGLYKDQLVSIEELVSVCSSHCSQPSHKSIFSSGKVSLESYIIKFAAPIAVTLAYIEPISRQNHPDTPCVNMNTTIVLILKAVCLVLLLCAPIMMINYRYKRKIDAFVHDIIVQLQIQRELHVKYPHVYPSAAIPSTQIRSSIISATELSTVQDWRCVLEKLDAHPLLGKSMQEEGGDFIEYWEMFV</sequence>
<keyword evidence="4 7" id="KW-0472">Membrane</keyword>
<evidence type="ECO:0000313" key="9">
    <source>
        <dbReference type="EMBL" id="EPB89389.1"/>
    </source>
</evidence>
<dbReference type="VEuPathDB" id="FungiDB:HMPREF1544_03758"/>
<evidence type="ECO:0000256" key="7">
    <source>
        <dbReference type="SAM" id="Phobius"/>
    </source>
</evidence>
<evidence type="ECO:0000313" key="10">
    <source>
        <dbReference type="Proteomes" id="UP000014254"/>
    </source>
</evidence>
<dbReference type="InParanoid" id="S2JHP2"/>
<feature type="region of interest" description="Disordered" evidence="6">
    <location>
        <begin position="1"/>
        <end position="34"/>
    </location>
</feature>
<evidence type="ECO:0000256" key="3">
    <source>
        <dbReference type="ARBA" id="ARBA00022989"/>
    </source>
</evidence>
<dbReference type="AlphaFoldDB" id="S2JHP2"/>
<accession>S2JHP2</accession>
<evidence type="ECO:0000256" key="5">
    <source>
        <dbReference type="ARBA" id="ARBA00023242"/>
    </source>
</evidence>
<evidence type="ECO:0000259" key="8">
    <source>
        <dbReference type="Pfam" id="PF09402"/>
    </source>
</evidence>
<feature type="compositionally biased region" description="Acidic residues" evidence="6">
    <location>
        <begin position="10"/>
        <end position="28"/>
    </location>
</feature>
<keyword evidence="2 7" id="KW-0812">Transmembrane</keyword>
<feature type="domain" description="Man1/Src1-like C-terminal" evidence="8">
    <location>
        <begin position="144"/>
        <end position="258"/>
    </location>
</feature>
<evidence type="ECO:0000256" key="2">
    <source>
        <dbReference type="ARBA" id="ARBA00022692"/>
    </source>
</evidence>
<dbReference type="OrthoDB" id="10444819at2759"/>
<keyword evidence="5" id="KW-0539">Nucleus</keyword>
<dbReference type="Pfam" id="PF09402">
    <property type="entry name" value="MSC"/>
    <property type="match status" value="1"/>
</dbReference>
<feature type="transmembrane region" description="Helical" evidence="7">
    <location>
        <begin position="149"/>
        <end position="169"/>
    </location>
</feature>
<comment type="subcellular location">
    <subcellularLocation>
        <location evidence="1">Nucleus membrane</location>
    </subcellularLocation>
</comment>
<feature type="transmembrane region" description="Helical" evidence="7">
    <location>
        <begin position="111"/>
        <end position="129"/>
    </location>
</feature>
<dbReference type="Proteomes" id="UP000014254">
    <property type="component" value="Unassembled WGS sequence"/>
</dbReference>
<gene>
    <name evidence="9" type="ORF">HMPREF1544_03758</name>
</gene>
<organism evidence="9 10">
    <name type="scientific">Mucor circinelloides f. circinelloides (strain 1006PhL)</name>
    <name type="common">Mucormycosis agent</name>
    <name type="synonym">Calyptromyces circinelloides</name>
    <dbReference type="NCBI Taxonomy" id="1220926"/>
    <lineage>
        <taxon>Eukaryota</taxon>
        <taxon>Fungi</taxon>
        <taxon>Fungi incertae sedis</taxon>
        <taxon>Mucoromycota</taxon>
        <taxon>Mucoromycotina</taxon>
        <taxon>Mucoromycetes</taxon>
        <taxon>Mucorales</taxon>
        <taxon>Mucorineae</taxon>
        <taxon>Mucoraceae</taxon>
        <taxon>Mucor</taxon>
    </lineage>
</organism>
<reference evidence="10" key="1">
    <citation type="submission" date="2013-05" db="EMBL/GenBank/DDBJ databases">
        <title>The Genome sequence of Mucor circinelloides f. circinelloides 1006PhL.</title>
        <authorList>
            <consortium name="The Broad Institute Genomics Platform"/>
            <person name="Cuomo C."/>
            <person name="Earl A."/>
            <person name="Findley K."/>
            <person name="Lee S.C."/>
            <person name="Walker B."/>
            <person name="Young S."/>
            <person name="Zeng Q."/>
            <person name="Gargeya S."/>
            <person name="Fitzgerald M."/>
            <person name="Haas B."/>
            <person name="Abouelleil A."/>
            <person name="Allen A.W."/>
            <person name="Alvarado L."/>
            <person name="Arachchi H.M."/>
            <person name="Berlin A.M."/>
            <person name="Chapman S.B."/>
            <person name="Gainer-Dewar J."/>
            <person name="Goldberg J."/>
            <person name="Griggs A."/>
            <person name="Gujja S."/>
            <person name="Hansen M."/>
            <person name="Howarth C."/>
            <person name="Imamovic A."/>
            <person name="Ireland A."/>
            <person name="Larimer J."/>
            <person name="McCowan C."/>
            <person name="Murphy C."/>
            <person name="Pearson M."/>
            <person name="Poon T.W."/>
            <person name="Priest M."/>
            <person name="Roberts A."/>
            <person name="Saif S."/>
            <person name="Shea T."/>
            <person name="Sisk P."/>
            <person name="Sykes S."/>
            <person name="Wortman J."/>
            <person name="Nusbaum C."/>
            <person name="Birren B."/>
        </authorList>
    </citation>
    <scope>NUCLEOTIDE SEQUENCE [LARGE SCALE GENOMIC DNA]</scope>
    <source>
        <strain evidence="10">1006PhL</strain>
    </source>
</reference>
<evidence type="ECO:0000256" key="6">
    <source>
        <dbReference type="SAM" id="MobiDB-lite"/>
    </source>
</evidence>